<accession>A0ABW1ZM91</accession>
<evidence type="ECO:0000256" key="2">
    <source>
        <dbReference type="ARBA" id="ARBA00022801"/>
    </source>
</evidence>
<dbReference type="Pfam" id="PF00293">
    <property type="entry name" value="NUDIX"/>
    <property type="match status" value="1"/>
</dbReference>
<dbReference type="Gene3D" id="3.90.79.10">
    <property type="entry name" value="Nucleoside Triphosphate Pyrophosphohydrolase"/>
    <property type="match status" value="1"/>
</dbReference>
<dbReference type="PANTHER" id="PTHR43046:SF2">
    <property type="entry name" value="8-OXO-DGTP DIPHOSPHATASE-RELATED"/>
    <property type="match status" value="1"/>
</dbReference>
<name>A0ABW1ZM91_9DEIO</name>
<reference evidence="6" key="1">
    <citation type="journal article" date="2019" name="Int. J. Syst. Evol. Microbiol.">
        <title>The Global Catalogue of Microorganisms (GCM) 10K type strain sequencing project: providing services to taxonomists for standard genome sequencing and annotation.</title>
        <authorList>
            <consortium name="The Broad Institute Genomics Platform"/>
            <consortium name="The Broad Institute Genome Sequencing Center for Infectious Disease"/>
            <person name="Wu L."/>
            <person name="Ma J."/>
        </authorList>
    </citation>
    <scope>NUCLEOTIDE SEQUENCE [LARGE SCALE GENOMIC DNA]</scope>
    <source>
        <strain evidence="6">CCUG 63830</strain>
    </source>
</reference>
<dbReference type="PROSITE" id="PS00893">
    <property type="entry name" value="NUDIX_BOX"/>
    <property type="match status" value="1"/>
</dbReference>
<organism evidence="5 6">
    <name type="scientific">Deinococcus multiflagellatus</name>
    <dbReference type="NCBI Taxonomy" id="1656887"/>
    <lineage>
        <taxon>Bacteria</taxon>
        <taxon>Thermotogati</taxon>
        <taxon>Deinococcota</taxon>
        <taxon>Deinococci</taxon>
        <taxon>Deinococcales</taxon>
        <taxon>Deinococcaceae</taxon>
        <taxon>Deinococcus</taxon>
    </lineage>
</organism>
<dbReference type="InterPro" id="IPR000086">
    <property type="entry name" value="NUDIX_hydrolase_dom"/>
</dbReference>
<gene>
    <name evidence="5" type="ORF">ACFP90_11695</name>
</gene>
<comment type="similarity">
    <text evidence="3">Belongs to the Nudix hydrolase family.</text>
</comment>
<dbReference type="InterPro" id="IPR020084">
    <property type="entry name" value="NUDIX_hydrolase_CS"/>
</dbReference>
<sequence length="129" mass="13859">MKRRGAGIAVVRGGNVLLIRRRDNGLWDVPGGGAGPGETPETTARRELREETGLEVGALSLLDVFSHPHTYPDGNVVHWETRVFTAPWAGGEPRAGDDAADVRWWPLDGLPDEVSAATAQYLAALRGHA</sequence>
<dbReference type="PRINTS" id="PR00502">
    <property type="entry name" value="NUDIXFAMILY"/>
</dbReference>
<dbReference type="EMBL" id="JBHSWB010000001">
    <property type="protein sequence ID" value="MFC6660940.1"/>
    <property type="molecule type" value="Genomic_DNA"/>
</dbReference>
<evidence type="ECO:0000256" key="3">
    <source>
        <dbReference type="RuleBase" id="RU003476"/>
    </source>
</evidence>
<evidence type="ECO:0000313" key="6">
    <source>
        <dbReference type="Proteomes" id="UP001596317"/>
    </source>
</evidence>
<keyword evidence="6" id="KW-1185">Reference proteome</keyword>
<evidence type="ECO:0000256" key="1">
    <source>
        <dbReference type="ARBA" id="ARBA00001946"/>
    </source>
</evidence>
<comment type="cofactor">
    <cofactor evidence="1">
        <name>Mg(2+)</name>
        <dbReference type="ChEBI" id="CHEBI:18420"/>
    </cofactor>
</comment>
<dbReference type="PROSITE" id="PS51462">
    <property type="entry name" value="NUDIX"/>
    <property type="match status" value="1"/>
</dbReference>
<protein>
    <submittedName>
        <fullName evidence="5">NUDIX domain-containing protein</fullName>
    </submittedName>
</protein>
<dbReference type="Proteomes" id="UP001596317">
    <property type="component" value="Unassembled WGS sequence"/>
</dbReference>
<evidence type="ECO:0000259" key="4">
    <source>
        <dbReference type="PROSITE" id="PS51462"/>
    </source>
</evidence>
<dbReference type="SUPFAM" id="SSF55811">
    <property type="entry name" value="Nudix"/>
    <property type="match status" value="1"/>
</dbReference>
<dbReference type="PANTHER" id="PTHR43046">
    <property type="entry name" value="GDP-MANNOSE MANNOSYL HYDROLASE"/>
    <property type="match status" value="1"/>
</dbReference>
<keyword evidence="2 3" id="KW-0378">Hydrolase</keyword>
<dbReference type="InterPro" id="IPR020476">
    <property type="entry name" value="Nudix_hydrolase"/>
</dbReference>
<dbReference type="RefSeq" id="WP_224604839.1">
    <property type="nucleotide sequence ID" value="NZ_JAIQXV010000002.1"/>
</dbReference>
<dbReference type="InterPro" id="IPR015797">
    <property type="entry name" value="NUDIX_hydrolase-like_dom_sf"/>
</dbReference>
<comment type="caution">
    <text evidence="5">The sequence shown here is derived from an EMBL/GenBank/DDBJ whole genome shotgun (WGS) entry which is preliminary data.</text>
</comment>
<proteinExistence type="inferred from homology"/>
<feature type="domain" description="Nudix hydrolase" evidence="4">
    <location>
        <begin position="1"/>
        <end position="127"/>
    </location>
</feature>
<evidence type="ECO:0000313" key="5">
    <source>
        <dbReference type="EMBL" id="MFC6660940.1"/>
    </source>
</evidence>